<name>A0A1Y3PCJ7_9BACI</name>
<dbReference type="PROSITE" id="PS51257">
    <property type="entry name" value="PROKAR_LIPOPROTEIN"/>
    <property type="match status" value="1"/>
</dbReference>
<reference evidence="4" key="1">
    <citation type="submission" date="2016-06" db="EMBL/GenBank/DDBJ databases">
        <authorList>
            <person name="Nascimento L."/>
            <person name="Pereira R.V."/>
            <person name="Martins L.F."/>
            <person name="Quaggio R.B."/>
            <person name="Silva A.M."/>
            <person name="Setubal J.C."/>
        </authorList>
    </citation>
    <scope>NUCLEOTIDE SEQUENCE [LARGE SCALE GENOMIC DNA]</scope>
</reference>
<sequence>MLSKKMLMLGVAATTSLTLAACAPAARPAPDQDVAPNQYRQAPNGTPMRQDDFSRVNNRYDNVRRPFTPAPDRTAYPDDGMQGFTNANPNLYYGRNRNNVNNFFQDADRIAKAAAQVNGVNNATAVIVGGTAYVGLDLNTRVNRRQADAVEDQVARHVSRVAPRYHVVVTSDADLFGQLREIDNGLRGGRPVDDYRNQLGVIDDRMAEARTHRAPVR</sequence>
<dbReference type="InterPro" id="IPR019076">
    <property type="entry name" value="Spore_lipoprot_YhcN/YlaJ-like"/>
</dbReference>
<feature type="chain" id="PRO_5039647261" description="Sporulation protein" evidence="2">
    <location>
        <begin position="21"/>
        <end position="217"/>
    </location>
</feature>
<feature type="signal peptide" evidence="2">
    <location>
        <begin position="1"/>
        <end position="20"/>
    </location>
</feature>
<dbReference type="EMBL" id="LZRT01000113">
    <property type="protein sequence ID" value="OUM85042.1"/>
    <property type="molecule type" value="Genomic_DNA"/>
</dbReference>
<keyword evidence="2" id="KW-0732">Signal</keyword>
<evidence type="ECO:0000256" key="1">
    <source>
        <dbReference type="SAM" id="MobiDB-lite"/>
    </source>
</evidence>
<dbReference type="AlphaFoldDB" id="A0A1Y3PCJ7"/>
<proteinExistence type="predicted"/>
<evidence type="ECO:0000313" key="4">
    <source>
        <dbReference type="Proteomes" id="UP000196475"/>
    </source>
</evidence>
<dbReference type="Pfam" id="PF09580">
    <property type="entry name" value="Spore_YhcN_YlaJ"/>
    <property type="match status" value="1"/>
</dbReference>
<accession>A0A1Y3PCJ7</accession>
<comment type="caution">
    <text evidence="3">The sequence shown here is derived from an EMBL/GenBank/DDBJ whole genome shotgun (WGS) entry which is preliminary data.</text>
</comment>
<evidence type="ECO:0000313" key="3">
    <source>
        <dbReference type="EMBL" id="OUM85042.1"/>
    </source>
</evidence>
<organism evidence="3 4">
    <name type="scientific">Bacillus thermozeamaize</name>
    <dbReference type="NCBI Taxonomy" id="230954"/>
    <lineage>
        <taxon>Bacteria</taxon>
        <taxon>Bacillati</taxon>
        <taxon>Bacillota</taxon>
        <taxon>Bacilli</taxon>
        <taxon>Bacillales</taxon>
        <taxon>Bacillaceae</taxon>
        <taxon>Bacillus</taxon>
    </lineage>
</organism>
<feature type="region of interest" description="Disordered" evidence="1">
    <location>
        <begin position="27"/>
        <end position="53"/>
    </location>
</feature>
<evidence type="ECO:0008006" key="5">
    <source>
        <dbReference type="Google" id="ProtNLM"/>
    </source>
</evidence>
<gene>
    <name evidence="3" type="ORF">BAA01_10045</name>
</gene>
<evidence type="ECO:0000256" key="2">
    <source>
        <dbReference type="SAM" id="SignalP"/>
    </source>
</evidence>
<protein>
    <recommendedName>
        <fullName evidence="5">Sporulation protein</fullName>
    </recommendedName>
</protein>
<dbReference type="Proteomes" id="UP000196475">
    <property type="component" value="Unassembled WGS sequence"/>
</dbReference>